<dbReference type="Pfam" id="PF04484">
    <property type="entry name" value="QWRF"/>
    <property type="match status" value="1"/>
</dbReference>
<protein>
    <recommendedName>
        <fullName evidence="5">QWRF motif-containing protein 7</fullName>
    </recommendedName>
</protein>
<dbReference type="GO" id="GO:0005880">
    <property type="term" value="C:nuclear microtubule"/>
    <property type="evidence" value="ECO:0007669"/>
    <property type="project" value="TreeGrafter"/>
</dbReference>
<keyword evidence="4" id="KW-1185">Reference proteome</keyword>
<feature type="compositionally biased region" description="Polar residues" evidence="2">
    <location>
        <begin position="38"/>
        <end position="54"/>
    </location>
</feature>
<dbReference type="STRING" id="981085.W9SKI5"/>
<comment type="similarity">
    <text evidence="1">Belongs to the QWRF family.</text>
</comment>
<dbReference type="GO" id="GO:0005737">
    <property type="term" value="C:cytoplasm"/>
    <property type="evidence" value="ECO:0007669"/>
    <property type="project" value="TreeGrafter"/>
</dbReference>
<dbReference type="InterPro" id="IPR007573">
    <property type="entry name" value="QWRF"/>
</dbReference>
<feature type="compositionally biased region" description="Basic residues" evidence="2">
    <location>
        <begin position="55"/>
        <end position="67"/>
    </location>
</feature>
<evidence type="ECO:0000313" key="3">
    <source>
        <dbReference type="EMBL" id="EXC13934.1"/>
    </source>
</evidence>
<evidence type="ECO:0000256" key="1">
    <source>
        <dbReference type="ARBA" id="ARBA00010016"/>
    </source>
</evidence>
<evidence type="ECO:0000256" key="2">
    <source>
        <dbReference type="SAM" id="MobiDB-lite"/>
    </source>
</evidence>
<dbReference type="PANTHER" id="PTHR31807">
    <property type="entry name" value="AUGMIN FAMILY MEMBER"/>
    <property type="match status" value="1"/>
</dbReference>
<gene>
    <name evidence="3" type="ORF">L484_006632</name>
</gene>
<dbReference type="Proteomes" id="UP000030645">
    <property type="component" value="Unassembled WGS sequence"/>
</dbReference>
<dbReference type="GO" id="GO:0051225">
    <property type="term" value="P:spindle assembly"/>
    <property type="evidence" value="ECO:0007669"/>
    <property type="project" value="TreeGrafter"/>
</dbReference>
<evidence type="ECO:0000313" key="4">
    <source>
        <dbReference type="Proteomes" id="UP000030645"/>
    </source>
</evidence>
<organism evidence="3 4">
    <name type="scientific">Morus notabilis</name>
    <dbReference type="NCBI Taxonomy" id="981085"/>
    <lineage>
        <taxon>Eukaryota</taxon>
        <taxon>Viridiplantae</taxon>
        <taxon>Streptophyta</taxon>
        <taxon>Embryophyta</taxon>
        <taxon>Tracheophyta</taxon>
        <taxon>Spermatophyta</taxon>
        <taxon>Magnoliopsida</taxon>
        <taxon>eudicotyledons</taxon>
        <taxon>Gunneridae</taxon>
        <taxon>Pentapetalae</taxon>
        <taxon>rosids</taxon>
        <taxon>fabids</taxon>
        <taxon>Rosales</taxon>
        <taxon>Moraceae</taxon>
        <taxon>Moreae</taxon>
        <taxon>Morus</taxon>
    </lineage>
</organism>
<dbReference type="EMBL" id="KE345758">
    <property type="protein sequence ID" value="EXC13934.1"/>
    <property type="molecule type" value="Genomic_DNA"/>
</dbReference>
<evidence type="ECO:0008006" key="5">
    <source>
        <dbReference type="Google" id="ProtNLM"/>
    </source>
</evidence>
<dbReference type="PANTHER" id="PTHR31807:SF27">
    <property type="entry name" value="QWRF MOTIF-CONTAINING PROTEIN 7"/>
    <property type="match status" value="1"/>
</dbReference>
<sequence length="480" mass="53709">MEAYYSRRHQPTTPSPSPCLLRCRSGGSAVMPRATSPGMLSSTSQRYTSINRSKSTTKTRPNYHHKASAKEDQGDKANSSLLLISPNINSTARKIKPQEKDQLGFAAKFLQRGGLRGFGATKGGAAAKPVSSLLPSAWALSPGRSLQLVANSAVMPPDNSRVKAKSNGGGVNGVLKYFRQKKVSPVQEEEFHRFRILHNVLLQWRFANARAEAAISANNSIAQSKLFSVWLWIFKTRNWTVEKRIQLQKLTLEIKLYEILNPQILLLNEWTKLERRNQESVGKLVTKLSGLSVRLPLVRGAKADVMSVYEAMSEAVEAMDDIEAIITRFSAQVESILYMVTELLITKKQHTENFKELERAVNSISTLVNPFEKFCNVQTPKSSINRNGVVCQESHIGWRRGLERYMYQSVNPSYHLGLLHHLTECGKPNKIIVGKDGKEISNPEFTSWLNNDGLLTTWLLGTIDEKVLPIVLMIKAPPIM</sequence>
<proteinExistence type="inferred from homology"/>
<feature type="region of interest" description="Disordered" evidence="2">
    <location>
        <begin position="28"/>
        <end position="76"/>
    </location>
</feature>
<name>W9SKI5_9ROSA</name>
<dbReference type="GO" id="GO:0008017">
    <property type="term" value="F:microtubule binding"/>
    <property type="evidence" value="ECO:0007669"/>
    <property type="project" value="TreeGrafter"/>
</dbReference>
<dbReference type="eggNOG" id="ENOG502QR1J">
    <property type="taxonomic scope" value="Eukaryota"/>
</dbReference>
<accession>W9SKI5</accession>
<reference evidence="4" key="1">
    <citation type="submission" date="2013-01" db="EMBL/GenBank/DDBJ databases">
        <title>Draft Genome Sequence of a Mulberry Tree, Morus notabilis C.K. Schneid.</title>
        <authorList>
            <person name="He N."/>
            <person name="Zhao S."/>
        </authorList>
    </citation>
    <scope>NUCLEOTIDE SEQUENCE</scope>
</reference>
<dbReference type="AlphaFoldDB" id="W9SKI5"/>